<protein>
    <submittedName>
        <fullName evidence="3">Uncharacterized protein</fullName>
    </submittedName>
</protein>
<evidence type="ECO:0000256" key="2">
    <source>
        <dbReference type="SAM" id="MobiDB-lite"/>
    </source>
</evidence>
<keyword evidence="4" id="KW-1185">Reference proteome</keyword>
<gene>
    <name evidence="3" type="ORF">BR63_08610</name>
</gene>
<dbReference type="EMBL" id="CP045798">
    <property type="protein sequence ID" value="QNB46371.1"/>
    <property type="molecule type" value="Genomic_DNA"/>
</dbReference>
<dbReference type="Proteomes" id="UP000515847">
    <property type="component" value="Chromosome"/>
</dbReference>
<feature type="region of interest" description="Disordered" evidence="2">
    <location>
        <begin position="310"/>
        <end position="339"/>
    </location>
</feature>
<organism evidence="3 4">
    <name type="scientific">Thermanaerosceptrum fracticalcis</name>
    <dbReference type="NCBI Taxonomy" id="1712410"/>
    <lineage>
        <taxon>Bacteria</taxon>
        <taxon>Bacillati</taxon>
        <taxon>Bacillota</taxon>
        <taxon>Clostridia</taxon>
        <taxon>Eubacteriales</taxon>
        <taxon>Peptococcaceae</taxon>
        <taxon>Thermanaerosceptrum</taxon>
    </lineage>
</organism>
<dbReference type="KEGG" id="tfr:BR63_08610"/>
<dbReference type="AlphaFoldDB" id="A0A7G6E2R7"/>
<evidence type="ECO:0000313" key="4">
    <source>
        <dbReference type="Proteomes" id="UP000515847"/>
    </source>
</evidence>
<evidence type="ECO:0000313" key="3">
    <source>
        <dbReference type="EMBL" id="QNB46371.1"/>
    </source>
</evidence>
<evidence type="ECO:0000256" key="1">
    <source>
        <dbReference type="SAM" id="Coils"/>
    </source>
</evidence>
<proteinExistence type="predicted"/>
<accession>A0A7G6E2R7</accession>
<keyword evidence="1" id="KW-0175">Coiled coil</keyword>
<feature type="compositionally biased region" description="Polar residues" evidence="2">
    <location>
        <begin position="324"/>
        <end position="339"/>
    </location>
</feature>
<reference evidence="3 4" key="1">
    <citation type="journal article" date="2019" name="Front. Microbiol.">
        <title>Thermoanaerosceptrum fracticalcis gen. nov. sp. nov., a Novel Fumarate-Fermenting Microorganism From a Deep Fractured Carbonate Aquifer of the US Great Basin.</title>
        <authorList>
            <person name="Hamilton-Brehm S.D."/>
            <person name="Stewart L.E."/>
            <person name="Zavarin M."/>
            <person name="Caldwell M."/>
            <person name="Lawson P.A."/>
            <person name="Onstott T.C."/>
            <person name="Grzymski J."/>
            <person name="Neveux I."/>
            <person name="Lollar B.S."/>
            <person name="Russell C.E."/>
            <person name="Moser D.P."/>
        </authorList>
    </citation>
    <scope>NUCLEOTIDE SEQUENCE [LARGE SCALE GENOMIC DNA]</scope>
    <source>
        <strain evidence="3 4">DRI-13</strain>
    </source>
</reference>
<sequence>MFHQINQAQRTLNSISQMVYQMRQSEENNRQILSQLEQKEARAAQQLRQVQQMCDECNRLLQNVSGNVQQGVQTQYQRYQPGFTGGTGYSMGFEAGTSFAGGRDFGPTMNMAQGTLSTESPLIDRTTMGAETYQNSLRQFGGTNQAGFGGISGGMNVGGGQNFAGTTLSTQSPLIDPTTSNPSTYQNTVQQFSGQTQGIVGGYASTPNIGSAQNLAQGTLRTESPLIDPATMNLSTYESSLRQFGGGAAGATGQTSGFTSGAMSGTMGATMGGTMGGTTTGGISMSTPSLPTNETFASVATMGPDTYQASAQRLGGSAPDLRSIGQQAGISGTARGYNQ</sequence>
<dbReference type="RefSeq" id="WP_034422520.1">
    <property type="nucleotide sequence ID" value="NZ_CP045798.1"/>
</dbReference>
<name>A0A7G6E2R7_THEFR</name>
<feature type="coiled-coil region" evidence="1">
    <location>
        <begin position="22"/>
        <end position="56"/>
    </location>
</feature>